<name>A0A7J8S1A2_GOSDV</name>
<protein>
    <submittedName>
        <fullName evidence="1">Uncharacterized protein</fullName>
    </submittedName>
</protein>
<dbReference type="EMBL" id="JABFAC010000007">
    <property type="protein sequence ID" value="MBA0619342.1"/>
    <property type="molecule type" value="Genomic_DNA"/>
</dbReference>
<dbReference type="PANTHER" id="PTHR47186:SF63">
    <property type="entry name" value="C-JID DOMAIN-CONTAINING PROTEIN"/>
    <property type="match status" value="1"/>
</dbReference>
<reference evidence="1 2" key="1">
    <citation type="journal article" date="2019" name="Genome Biol. Evol.">
        <title>Insights into the evolution of the New World diploid cottons (Gossypium, subgenus Houzingenia) based on genome sequencing.</title>
        <authorList>
            <person name="Grover C.E."/>
            <person name="Arick M.A. 2nd"/>
            <person name="Thrash A."/>
            <person name="Conover J.L."/>
            <person name="Sanders W.S."/>
            <person name="Peterson D.G."/>
            <person name="Frelichowski J.E."/>
            <person name="Scheffler J.A."/>
            <person name="Scheffler B.E."/>
            <person name="Wendel J.F."/>
        </authorList>
    </citation>
    <scope>NUCLEOTIDE SEQUENCE [LARGE SCALE GENOMIC DNA]</scope>
    <source>
        <strain evidence="1">27</strain>
        <tissue evidence="1">Leaf</tissue>
    </source>
</reference>
<dbReference type="PROSITE" id="PS51450">
    <property type="entry name" value="LRR"/>
    <property type="match status" value="1"/>
</dbReference>
<dbReference type="InterPro" id="IPR001611">
    <property type="entry name" value="Leu-rich_rpt"/>
</dbReference>
<evidence type="ECO:0000313" key="2">
    <source>
        <dbReference type="Proteomes" id="UP000593561"/>
    </source>
</evidence>
<gene>
    <name evidence="1" type="ORF">Godav_028530</name>
</gene>
<dbReference type="Pfam" id="PF00560">
    <property type="entry name" value="LRR_1"/>
    <property type="match status" value="1"/>
</dbReference>
<keyword evidence="2" id="KW-1185">Reference proteome</keyword>
<proteinExistence type="predicted"/>
<dbReference type="Gene3D" id="3.80.10.10">
    <property type="entry name" value="Ribonuclease Inhibitor"/>
    <property type="match status" value="2"/>
</dbReference>
<sequence>MEGCTRLVDVHPSLGVLKRLKLLNMRDCKSLRSLPTKIGMESLETLILSGCSNLARFPEIDGKMEHLKTLALSDCYKVEYLPENLQQAESLEELDLSETSITEPPPFIFLLKNIKILSFNGRKGPSYKSRPNFPSLFKEIFHMILLVYPL</sequence>
<organism evidence="1 2">
    <name type="scientific">Gossypium davidsonii</name>
    <name type="common">Davidson's cotton</name>
    <name type="synonym">Gossypium klotzschianum subsp. davidsonii</name>
    <dbReference type="NCBI Taxonomy" id="34287"/>
    <lineage>
        <taxon>Eukaryota</taxon>
        <taxon>Viridiplantae</taxon>
        <taxon>Streptophyta</taxon>
        <taxon>Embryophyta</taxon>
        <taxon>Tracheophyta</taxon>
        <taxon>Spermatophyta</taxon>
        <taxon>Magnoliopsida</taxon>
        <taxon>eudicotyledons</taxon>
        <taxon>Gunneridae</taxon>
        <taxon>Pentapetalae</taxon>
        <taxon>rosids</taxon>
        <taxon>malvids</taxon>
        <taxon>Malvales</taxon>
        <taxon>Malvaceae</taxon>
        <taxon>Malvoideae</taxon>
        <taxon>Gossypium</taxon>
    </lineage>
</organism>
<accession>A0A7J8S1A2</accession>
<dbReference type="SUPFAM" id="SSF52047">
    <property type="entry name" value="RNI-like"/>
    <property type="match status" value="1"/>
</dbReference>
<dbReference type="PANTHER" id="PTHR47186">
    <property type="entry name" value="LEUCINE-RICH REPEAT-CONTAINING PROTEIN 57"/>
    <property type="match status" value="1"/>
</dbReference>
<dbReference type="Proteomes" id="UP000593561">
    <property type="component" value="Unassembled WGS sequence"/>
</dbReference>
<evidence type="ECO:0000313" key="1">
    <source>
        <dbReference type="EMBL" id="MBA0619342.1"/>
    </source>
</evidence>
<dbReference type="InterPro" id="IPR032675">
    <property type="entry name" value="LRR_dom_sf"/>
</dbReference>
<dbReference type="AlphaFoldDB" id="A0A7J8S1A2"/>
<comment type="caution">
    <text evidence="1">The sequence shown here is derived from an EMBL/GenBank/DDBJ whole genome shotgun (WGS) entry which is preliminary data.</text>
</comment>